<name>A0A1M5WSI9_9FIRM</name>
<dbReference type="InterPro" id="IPR036249">
    <property type="entry name" value="Thioredoxin-like_sf"/>
</dbReference>
<accession>A0A1M5WSI9</accession>
<dbReference type="InterPro" id="IPR004879">
    <property type="entry name" value="Ssp411-like_TRX"/>
</dbReference>
<dbReference type="PANTHER" id="PTHR42899:SF1">
    <property type="entry name" value="SPERMATOGENESIS-ASSOCIATED PROTEIN 20"/>
    <property type="match status" value="1"/>
</dbReference>
<dbReference type="SUPFAM" id="SSF48208">
    <property type="entry name" value="Six-hairpin glycosidases"/>
    <property type="match status" value="1"/>
</dbReference>
<dbReference type="InterPro" id="IPR008928">
    <property type="entry name" value="6-hairpin_glycosidase_sf"/>
</dbReference>
<organism evidence="2 3">
    <name type="scientific">Sporanaerobacter acetigenes DSM 13106</name>
    <dbReference type="NCBI Taxonomy" id="1123281"/>
    <lineage>
        <taxon>Bacteria</taxon>
        <taxon>Bacillati</taxon>
        <taxon>Bacillota</taxon>
        <taxon>Tissierellia</taxon>
        <taxon>Tissierellales</taxon>
        <taxon>Sporanaerobacteraceae</taxon>
        <taxon>Sporanaerobacter</taxon>
    </lineage>
</organism>
<dbReference type="AlphaFoldDB" id="A0A1M5WSI9"/>
<dbReference type="PANTHER" id="PTHR42899">
    <property type="entry name" value="SPERMATOGENESIS-ASSOCIATED PROTEIN 20"/>
    <property type="match status" value="1"/>
</dbReference>
<dbReference type="Gene3D" id="3.40.30.10">
    <property type="entry name" value="Glutaredoxin"/>
    <property type="match status" value="1"/>
</dbReference>
<feature type="domain" description="Spermatogenesis-associated protein 20-like TRX" evidence="1">
    <location>
        <begin position="1"/>
        <end position="108"/>
    </location>
</feature>
<dbReference type="Gene3D" id="1.50.10.10">
    <property type="match status" value="1"/>
</dbReference>
<dbReference type="SUPFAM" id="SSF52833">
    <property type="entry name" value="Thioredoxin-like"/>
    <property type="match status" value="1"/>
</dbReference>
<reference evidence="2 3" key="1">
    <citation type="submission" date="2016-11" db="EMBL/GenBank/DDBJ databases">
        <authorList>
            <person name="Jaros S."/>
            <person name="Januszkiewicz K."/>
            <person name="Wedrychowicz H."/>
        </authorList>
    </citation>
    <scope>NUCLEOTIDE SEQUENCE [LARGE SCALE GENOMIC DNA]</scope>
    <source>
        <strain evidence="2 3">DSM 13106</strain>
    </source>
</reference>
<evidence type="ECO:0000259" key="1">
    <source>
        <dbReference type="Pfam" id="PF03190"/>
    </source>
</evidence>
<dbReference type="Pfam" id="PF03190">
    <property type="entry name" value="Thioredox_DsbH"/>
    <property type="match status" value="1"/>
</dbReference>
<dbReference type="EMBL" id="FQXR01000005">
    <property type="protein sequence ID" value="SHH90428.1"/>
    <property type="molecule type" value="Genomic_DNA"/>
</dbReference>
<evidence type="ECO:0000313" key="3">
    <source>
        <dbReference type="Proteomes" id="UP000184389"/>
    </source>
</evidence>
<dbReference type="STRING" id="1123281.SAMN02745180_01380"/>
<keyword evidence="3" id="KW-1185">Reference proteome</keyword>
<dbReference type="InterPro" id="IPR012341">
    <property type="entry name" value="6hp_glycosidase-like_sf"/>
</dbReference>
<protein>
    <recommendedName>
        <fullName evidence="1">Spermatogenesis-associated protein 20-like TRX domain-containing protein</fullName>
    </recommendedName>
</protein>
<gene>
    <name evidence="2" type="ORF">SAMN02745180_01380</name>
</gene>
<proteinExistence type="predicted"/>
<dbReference type="Proteomes" id="UP000184389">
    <property type="component" value="Unassembled WGS sequence"/>
</dbReference>
<evidence type="ECO:0000313" key="2">
    <source>
        <dbReference type="EMBL" id="SHH90428.1"/>
    </source>
</evidence>
<sequence length="532" mass="62021">MNRESFEDEEVAEILNKHFVPIKVDREERPDIDEIYMIFSQALTGSGGWPMTVFSTPEGKPFYVGTYFPKKSKFGYTGLIELLNKIHRLWEKEEEKVIEESNHILEAVKSSFLVYEEGKVEENTIDNAIYELKESFDREYGGFGIKPKFPMPQNILLLLEYGDRNNDNESISMAKYALNSMFKGGIFDHIGYGFYRYSVDEKWLVPHFEKMLYDNALLGMAYSKAFELTKEPLYKEISEKIYEFVFRDMLSENGGFYSALDAETEGEEGKFYIWDYDEIINLLGKEDSEFISKYYDISNRGNFEGKNIPNLIGKELNFADKDLLRKVGTIRQKLFAYREKRVHPHRDEKILTSWNGLMIASLGFSGRVLDNREYIGKAERAYEFILKNLINEDGRLLSTYSDGKSYNLALLSDYAFFIWGLNELYESTKDENYLEKALELNEGMLKFFWDEKDGGLYLYGHDGEQLIMRPKDIYDGAIPSGNSIAAINMMKLYEFTKDDFFKRKAEEILYTFGEDISRNPLGHGYILNLLFE</sequence>
<dbReference type="GO" id="GO:0005975">
    <property type="term" value="P:carbohydrate metabolic process"/>
    <property type="evidence" value="ECO:0007669"/>
    <property type="project" value="InterPro"/>
</dbReference>
<dbReference type="OrthoDB" id="9762614at2"/>
<dbReference type="InterPro" id="IPR024705">
    <property type="entry name" value="Ssp411"/>
</dbReference>